<keyword evidence="4" id="KW-1185">Reference proteome</keyword>
<evidence type="ECO:0000313" key="4">
    <source>
        <dbReference type="Proteomes" id="UP000596902"/>
    </source>
</evidence>
<dbReference type="Proteomes" id="UP000596902">
    <property type="component" value="Unassembled WGS sequence"/>
</dbReference>
<feature type="compositionally biased region" description="Polar residues" evidence="2">
    <location>
        <begin position="270"/>
        <end position="280"/>
    </location>
</feature>
<feature type="compositionally biased region" description="Polar residues" evidence="2">
    <location>
        <begin position="354"/>
        <end position="368"/>
    </location>
</feature>
<name>A0A8H7AXY9_9PLEO</name>
<keyword evidence="1" id="KW-0175">Coiled coil</keyword>
<dbReference type="GeneID" id="62207469"/>
<gene>
    <name evidence="3" type="ORF">GT037_009244</name>
</gene>
<dbReference type="RefSeq" id="XP_038783093.1">
    <property type="nucleotide sequence ID" value="XM_038934291.1"/>
</dbReference>
<proteinExistence type="predicted"/>
<feature type="compositionally biased region" description="Basic and acidic residues" evidence="2">
    <location>
        <begin position="342"/>
        <end position="353"/>
    </location>
</feature>
<evidence type="ECO:0000313" key="3">
    <source>
        <dbReference type="EMBL" id="KAF7672743.1"/>
    </source>
</evidence>
<feature type="region of interest" description="Disordered" evidence="2">
    <location>
        <begin position="342"/>
        <end position="386"/>
    </location>
</feature>
<feature type="region of interest" description="Disordered" evidence="2">
    <location>
        <begin position="252"/>
        <end position="281"/>
    </location>
</feature>
<dbReference type="AlphaFoldDB" id="A0A8H7AXY9"/>
<protein>
    <submittedName>
        <fullName evidence="3">Uncharacterized protein</fullName>
    </submittedName>
</protein>
<reference evidence="3" key="2">
    <citation type="submission" date="2020-08" db="EMBL/GenBank/DDBJ databases">
        <title>Draft Genome Sequence of Cumin Blight Pathogen Alternaria burnsii.</title>
        <authorList>
            <person name="Feng Z."/>
        </authorList>
    </citation>
    <scope>NUCLEOTIDE SEQUENCE</scope>
    <source>
        <strain evidence="3">CBS107.38</strain>
    </source>
</reference>
<feature type="coiled-coil region" evidence="1">
    <location>
        <begin position="390"/>
        <end position="435"/>
    </location>
</feature>
<dbReference type="EMBL" id="JAAABM010000015">
    <property type="protein sequence ID" value="KAF7672743.1"/>
    <property type="molecule type" value="Genomic_DNA"/>
</dbReference>
<accession>A0A8H7AXY9</accession>
<evidence type="ECO:0000256" key="2">
    <source>
        <dbReference type="SAM" id="MobiDB-lite"/>
    </source>
</evidence>
<reference evidence="3" key="1">
    <citation type="submission" date="2020-01" db="EMBL/GenBank/DDBJ databases">
        <authorList>
            <person name="Feng Z.H.Z."/>
        </authorList>
    </citation>
    <scope>NUCLEOTIDE SEQUENCE</scope>
    <source>
        <strain evidence="3">CBS107.38</strain>
    </source>
</reference>
<organism evidence="3 4">
    <name type="scientific">Alternaria burnsii</name>
    <dbReference type="NCBI Taxonomy" id="1187904"/>
    <lineage>
        <taxon>Eukaryota</taxon>
        <taxon>Fungi</taxon>
        <taxon>Dikarya</taxon>
        <taxon>Ascomycota</taxon>
        <taxon>Pezizomycotina</taxon>
        <taxon>Dothideomycetes</taxon>
        <taxon>Pleosporomycetidae</taxon>
        <taxon>Pleosporales</taxon>
        <taxon>Pleosporineae</taxon>
        <taxon>Pleosporaceae</taxon>
        <taxon>Alternaria</taxon>
        <taxon>Alternaria sect. Alternaria</taxon>
    </lineage>
</organism>
<evidence type="ECO:0000256" key="1">
    <source>
        <dbReference type="SAM" id="Coils"/>
    </source>
</evidence>
<comment type="caution">
    <text evidence="3">The sequence shown here is derived from an EMBL/GenBank/DDBJ whole genome shotgun (WGS) entry which is preliminary data.</text>
</comment>
<sequence length="487" mass="53992">MNNNDASLEAIRAALGASAHLLQHLPSDKVRIKSFDPKKGDRPNTMPFRMLFGQIKEGQDKDSTVWILLQHNHSADRSPCHFFNIFDRFDSIVGQISMEGAVRRTNPTAPFKCLKKSGDIDEDQLRAVTKYYFISKEVNTSSPWTVGSHFIKSLTAACILAREYGVKVAANQEREKSREATAQKVCGIKLKLQPSAARPRVVKKCDINLSVRPPASKSCVGEDKGVSVKLGEGSASITSSVTRVTTPLITKARRTPQPPKPQRAPIASMMPSTQESSDSSDLFIPENGHVKAAFEPSVNNTRVKIPDISTVPKAMIGPSYHTPPLYTTANISDASNVNKHCDSLIHSDSDRTNNDSATMDTSRSTPAHTESRESEKSPNSQSPDNFVSAYRKHTRDRDAIKNEIKAIEREQKAVQEAMEAKLADLEVRKQKRKEELRSTGVAKKRLRESLSEMERGLLVLGMELAEKRLKRLKTNAQSEEGTSEDED</sequence>